<proteinExistence type="predicted"/>
<dbReference type="EMBL" id="BQKY01000016">
    <property type="protein sequence ID" value="GJN94247.1"/>
    <property type="molecule type" value="Genomic_DNA"/>
</dbReference>
<dbReference type="Proteomes" id="UP001342314">
    <property type="component" value="Unassembled WGS sequence"/>
</dbReference>
<evidence type="ECO:0008006" key="4">
    <source>
        <dbReference type="Google" id="ProtNLM"/>
    </source>
</evidence>
<comment type="caution">
    <text evidence="2">The sequence shown here is derived from an EMBL/GenBank/DDBJ whole genome shotgun (WGS) entry which is preliminary data.</text>
</comment>
<feature type="signal peptide" evidence="1">
    <location>
        <begin position="1"/>
        <end position="22"/>
    </location>
</feature>
<evidence type="ECO:0000313" key="3">
    <source>
        <dbReference type="Proteomes" id="UP001342314"/>
    </source>
</evidence>
<keyword evidence="1" id="KW-0732">Signal</keyword>
<sequence>MRAPFSLLLCTLFALLLAAVDAKKTGKVLTTNEQAAASLQAAAVKLKPGNYRFQNVQTKQSFVYQAKGNHVYPGKTNKGAAFTVAAHPDNKVPWHRLAVGGKNKCLSSAWGSSGNNAAVAYACAVGNQAKGTKTLEKTKQWWLIVPVSKPTAKAASNSYANQVLLAAQADSIKTRERKIAAQKAAFGKRSLELDSGVGHERMTRMHRRATLEKRASIKTVCVSSRFARFCLDSARRAAGRTELTGRIASRSTGGTFYVIAVDHLLDRTAALTGKVIKTRGIKNTVISNWKKGNKAQQWKVTRV</sequence>
<evidence type="ECO:0000313" key="2">
    <source>
        <dbReference type="EMBL" id="GJN94247.1"/>
    </source>
</evidence>
<protein>
    <recommendedName>
        <fullName evidence="4">Ricin B lectin domain-containing protein</fullName>
    </recommendedName>
</protein>
<reference evidence="2 3" key="1">
    <citation type="submission" date="2021-12" db="EMBL/GenBank/DDBJ databases">
        <title>High titer production of polyol ester of fatty acids by Rhodotorula paludigena BS15 towards product separation-free biomass refinery.</title>
        <authorList>
            <person name="Mano J."/>
            <person name="Ono H."/>
            <person name="Tanaka T."/>
            <person name="Naito K."/>
            <person name="Sushida H."/>
            <person name="Ike M."/>
            <person name="Tokuyasu K."/>
            <person name="Kitaoka M."/>
        </authorList>
    </citation>
    <scope>NUCLEOTIDE SEQUENCE [LARGE SCALE GENOMIC DNA]</scope>
    <source>
        <strain evidence="2 3">BS15</strain>
    </source>
</reference>
<gene>
    <name evidence="2" type="ORF">Rhopal_007321-T1</name>
</gene>
<name>A0AAV5GXL2_9BASI</name>
<organism evidence="2 3">
    <name type="scientific">Rhodotorula paludigena</name>
    <dbReference type="NCBI Taxonomy" id="86838"/>
    <lineage>
        <taxon>Eukaryota</taxon>
        <taxon>Fungi</taxon>
        <taxon>Dikarya</taxon>
        <taxon>Basidiomycota</taxon>
        <taxon>Pucciniomycotina</taxon>
        <taxon>Microbotryomycetes</taxon>
        <taxon>Sporidiobolales</taxon>
        <taxon>Sporidiobolaceae</taxon>
        <taxon>Rhodotorula</taxon>
    </lineage>
</organism>
<feature type="chain" id="PRO_5043786500" description="Ricin B lectin domain-containing protein" evidence="1">
    <location>
        <begin position="23"/>
        <end position="303"/>
    </location>
</feature>
<dbReference type="AlphaFoldDB" id="A0AAV5GXL2"/>
<accession>A0AAV5GXL2</accession>
<keyword evidence="3" id="KW-1185">Reference proteome</keyword>
<evidence type="ECO:0000256" key="1">
    <source>
        <dbReference type="SAM" id="SignalP"/>
    </source>
</evidence>